<gene>
    <name evidence="1" type="ORF">H4C75_15165</name>
</gene>
<evidence type="ECO:0000313" key="2">
    <source>
        <dbReference type="Proteomes" id="UP000541770"/>
    </source>
</evidence>
<evidence type="ECO:0000313" key="1">
    <source>
        <dbReference type="EMBL" id="MBA6066095.1"/>
    </source>
</evidence>
<sequence length="43" mass="4708">MRGYADALQGVILPGCGHFVVEEGPVSFNEHLLALLEKVEVNR</sequence>
<dbReference type="AlphaFoldDB" id="A0A7W2PZ37"/>
<protein>
    <submittedName>
        <fullName evidence="1">Alpha/beta hydrolase</fullName>
    </submittedName>
</protein>
<accession>A0A7W2PZ37</accession>
<dbReference type="RefSeq" id="WP_182323390.1">
    <property type="nucleotide sequence ID" value="NZ_JACGDE010000009.1"/>
</dbReference>
<name>A0A7W2PZ37_9PSED</name>
<dbReference type="EMBL" id="JACGDE010000009">
    <property type="protein sequence ID" value="MBA6066095.1"/>
    <property type="molecule type" value="Genomic_DNA"/>
</dbReference>
<dbReference type="SUPFAM" id="SSF53474">
    <property type="entry name" value="alpha/beta-Hydrolases"/>
    <property type="match status" value="1"/>
</dbReference>
<comment type="caution">
    <text evidence="1">The sequence shown here is derived from an EMBL/GenBank/DDBJ whole genome shotgun (WGS) entry which is preliminary data.</text>
</comment>
<proteinExistence type="predicted"/>
<organism evidence="1 2">
    <name type="scientific">Pseudomonas mosselii</name>
    <dbReference type="NCBI Taxonomy" id="78327"/>
    <lineage>
        <taxon>Bacteria</taxon>
        <taxon>Pseudomonadati</taxon>
        <taxon>Pseudomonadota</taxon>
        <taxon>Gammaproteobacteria</taxon>
        <taxon>Pseudomonadales</taxon>
        <taxon>Pseudomonadaceae</taxon>
        <taxon>Pseudomonas</taxon>
    </lineage>
</organism>
<reference evidence="1 2" key="1">
    <citation type="submission" date="2020-07" db="EMBL/GenBank/DDBJ databases">
        <title>Diversity of carbapenemase encoding genes among Pseudomonas putida group clinical isolates in a tertiary Brazilian hospital.</title>
        <authorList>
            <person name="Alberto-Lei F."/>
            <person name="Nodari C.S."/>
            <person name="Streling A.P."/>
            <person name="Paulino J.T."/>
            <person name="Bessa-Neto F.O."/>
            <person name="Cayo R."/>
            <person name="Gales A.C."/>
        </authorList>
    </citation>
    <scope>NUCLEOTIDE SEQUENCE [LARGE SCALE GENOMIC DNA]</scope>
    <source>
        <strain evidence="1 2">14802</strain>
    </source>
</reference>
<keyword evidence="1" id="KW-0378">Hydrolase</keyword>
<dbReference type="Proteomes" id="UP000541770">
    <property type="component" value="Unassembled WGS sequence"/>
</dbReference>
<dbReference type="GO" id="GO:0016787">
    <property type="term" value="F:hydrolase activity"/>
    <property type="evidence" value="ECO:0007669"/>
    <property type="project" value="UniProtKB-KW"/>
</dbReference>
<dbReference type="InterPro" id="IPR029058">
    <property type="entry name" value="AB_hydrolase_fold"/>
</dbReference>